<evidence type="ECO:0000256" key="13">
    <source>
        <dbReference type="ARBA" id="ARBA00022777"/>
    </source>
</evidence>
<dbReference type="GO" id="GO:0005524">
    <property type="term" value="F:ATP binding"/>
    <property type="evidence" value="ECO:0007669"/>
    <property type="project" value="UniProtKB-KW"/>
</dbReference>
<comment type="pathway">
    <text evidence="6">Cofactor biosynthesis; adenosylcobalamin biosynthesis; adenosylcobalamin from cob(II)yrinate a,c-diamide: step 5/7.</text>
</comment>
<dbReference type="OrthoDB" id="9799422at2"/>
<dbReference type="EC" id="2.7.1.156" evidence="8"/>
<comment type="function">
    <text evidence="4">Catalyzes ATP-dependent phosphorylation of adenosylcobinamide and addition of GMP to adenosylcobinamide phosphate.</text>
</comment>
<evidence type="ECO:0000313" key="21">
    <source>
        <dbReference type="Proteomes" id="UP000095256"/>
    </source>
</evidence>
<dbReference type="SUPFAM" id="SSF52540">
    <property type="entry name" value="P-loop containing nucleoside triphosphate hydrolases"/>
    <property type="match status" value="1"/>
</dbReference>
<comment type="catalytic activity">
    <reaction evidence="3">
        <text>adenosylcob(III)inamide + GTP = adenosylcob(III)inamide phosphate + GDP + H(+)</text>
        <dbReference type="Rhea" id="RHEA:15765"/>
        <dbReference type="ChEBI" id="CHEBI:2480"/>
        <dbReference type="ChEBI" id="CHEBI:15378"/>
        <dbReference type="ChEBI" id="CHEBI:37565"/>
        <dbReference type="ChEBI" id="CHEBI:58189"/>
        <dbReference type="ChEBI" id="CHEBI:58502"/>
        <dbReference type="EC" id="2.7.1.156"/>
    </reaction>
</comment>
<dbReference type="Pfam" id="PF02283">
    <property type="entry name" value="CobU"/>
    <property type="match status" value="1"/>
</dbReference>
<organism evidence="20 21">
    <name type="scientific">Enterococcus rivorum</name>
    <dbReference type="NCBI Taxonomy" id="762845"/>
    <lineage>
        <taxon>Bacteria</taxon>
        <taxon>Bacillati</taxon>
        <taxon>Bacillota</taxon>
        <taxon>Bacilli</taxon>
        <taxon>Lactobacillales</taxon>
        <taxon>Enterococcaceae</taxon>
        <taxon>Enterococcus</taxon>
    </lineage>
</organism>
<evidence type="ECO:0000256" key="15">
    <source>
        <dbReference type="ARBA" id="ARBA00023134"/>
    </source>
</evidence>
<name>A0A1E5KU45_9ENTE</name>
<evidence type="ECO:0000313" key="20">
    <source>
        <dbReference type="EMBL" id="OEH81380.1"/>
    </source>
</evidence>
<feature type="active site" description="GMP-histidine intermediate" evidence="18">
    <location>
        <position position="50"/>
    </location>
</feature>
<evidence type="ECO:0000256" key="8">
    <source>
        <dbReference type="ARBA" id="ARBA00012016"/>
    </source>
</evidence>
<keyword evidence="12 19" id="KW-0547">Nucleotide-binding</keyword>
<dbReference type="PIRSF" id="PIRSF006135">
    <property type="entry name" value="CobU"/>
    <property type="match status" value="1"/>
</dbReference>
<dbReference type="GO" id="GO:0043752">
    <property type="term" value="F:adenosylcobinamide kinase activity"/>
    <property type="evidence" value="ECO:0007669"/>
    <property type="project" value="UniProtKB-EC"/>
</dbReference>
<dbReference type="Gene3D" id="3.40.50.300">
    <property type="entry name" value="P-loop containing nucleotide triphosphate hydrolases"/>
    <property type="match status" value="1"/>
</dbReference>
<keyword evidence="15 19" id="KW-0342">GTP-binding</keyword>
<dbReference type="PANTHER" id="PTHR34848:SF1">
    <property type="entry name" value="BIFUNCTIONAL ADENOSYLCOBALAMIN BIOSYNTHESIS PROTEIN COBU"/>
    <property type="match status" value="1"/>
</dbReference>
<keyword evidence="13" id="KW-0418">Kinase</keyword>
<evidence type="ECO:0000256" key="12">
    <source>
        <dbReference type="ARBA" id="ARBA00022741"/>
    </source>
</evidence>
<evidence type="ECO:0000256" key="10">
    <source>
        <dbReference type="ARBA" id="ARBA00022573"/>
    </source>
</evidence>
<keyword evidence="14" id="KW-0067">ATP-binding</keyword>
<dbReference type="GO" id="GO:0005525">
    <property type="term" value="F:GTP binding"/>
    <property type="evidence" value="ECO:0007669"/>
    <property type="project" value="UniProtKB-KW"/>
</dbReference>
<feature type="binding site" evidence="19">
    <location>
        <position position="62"/>
    </location>
    <ligand>
        <name>GTP</name>
        <dbReference type="ChEBI" id="CHEBI:37565"/>
    </ligand>
</feature>
<dbReference type="NCBIfam" id="NF004469">
    <property type="entry name" value="PRK05800.1"/>
    <property type="match status" value="1"/>
</dbReference>
<dbReference type="Proteomes" id="UP000095256">
    <property type="component" value="Unassembled WGS sequence"/>
</dbReference>
<feature type="binding site" evidence="19">
    <location>
        <position position="84"/>
    </location>
    <ligand>
        <name>GTP</name>
        <dbReference type="ChEBI" id="CHEBI:37565"/>
    </ligand>
</feature>
<gene>
    <name evidence="20" type="ORF">BCR26_16675</name>
</gene>
<evidence type="ECO:0000256" key="6">
    <source>
        <dbReference type="ARBA" id="ARBA00005159"/>
    </source>
</evidence>
<evidence type="ECO:0000256" key="18">
    <source>
        <dbReference type="PIRSR" id="PIRSR006135-1"/>
    </source>
</evidence>
<evidence type="ECO:0000256" key="2">
    <source>
        <dbReference type="ARBA" id="ARBA00000711"/>
    </source>
</evidence>
<feature type="binding site" evidence="19">
    <location>
        <begin position="32"/>
        <end position="34"/>
    </location>
    <ligand>
        <name>GTP</name>
        <dbReference type="ChEBI" id="CHEBI:37565"/>
    </ligand>
</feature>
<evidence type="ECO:0000256" key="9">
    <source>
        <dbReference type="ARBA" id="ARBA00012523"/>
    </source>
</evidence>
<dbReference type="STRING" id="762845.BCR26_16675"/>
<dbReference type="InterPro" id="IPR027417">
    <property type="entry name" value="P-loop_NTPase"/>
</dbReference>
<evidence type="ECO:0000256" key="5">
    <source>
        <dbReference type="ARBA" id="ARBA00004692"/>
    </source>
</evidence>
<comment type="pathway">
    <text evidence="5">Cofactor biosynthesis; adenosylcobalamin biosynthesis; adenosylcobalamin from cob(II)yrinate a,c-diamide: step 6/7.</text>
</comment>
<evidence type="ECO:0000256" key="16">
    <source>
        <dbReference type="ARBA" id="ARBA00029570"/>
    </source>
</evidence>
<comment type="similarity">
    <text evidence="7">Belongs to the CobU/CobP family.</text>
</comment>
<evidence type="ECO:0000256" key="1">
    <source>
        <dbReference type="ARBA" id="ARBA00000312"/>
    </source>
</evidence>
<reference evidence="20 21" key="1">
    <citation type="submission" date="2016-09" db="EMBL/GenBank/DDBJ databases">
        <authorList>
            <person name="Capua I."/>
            <person name="De Benedictis P."/>
            <person name="Joannis T."/>
            <person name="Lombin L.H."/>
            <person name="Cattoli G."/>
        </authorList>
    </citation>
    <scope>NUCLEOTIDE SEQUENCE [LARGE SCALE GENOMIC DNA]</scope>
    <source>
        <strain evidence="20 21">LMG 25899</strain>
    </source>
</reference>
<evidence type="ECO:0000256" key="7">
    <source>
        <dbReference type="ARBA" id="ARBA00007490"/>
    </source>
</evidence>
<dbReference type="PANTHER" id="PTHR34848">
    <property type="match status" value="1"/>
</dbReference>
<dbReference type="CDD" id="cd00544">
    <property type="entry name" value="CobU"/>
    <property type="match status" value="1"/>
</dbReference>
<evidence type="ECO:0000256" key="17">
    <source>
        <dbReference type="ARBA" id="ARBA00030571"/>
    </source>
</evidence>
<evidence type="ECO:0000256" key="4">
    <source>
        <dbReference type="ARBA" id="ARBA00003889"/>
    </source>
</evidence>
<comment type="catalytic activity">
    <reaction evidence="2">
        <text>adenosylcob(III)inamide phosphate + GTP + H(+) = adenosylcob(III)inamide-GDP + diphosphate</text>
        <dbReference type="Rhea" id="RHEA:22712"/>
        <dbReference type="ChEBI" id="CHEBI:15378"/>
        <dbReference type="ChEBI" id="CHEBI:33019"/>
        <dbReference type="ChEBI" id="CHEBI:37565"/>
        <dbReference type="ChEBI" id="CHEBI:58502"/>
        <dbReference type="ChEBI" id="CHEBI:60487"/>
        <dbReference type="EC" id="2.7.7.62"/>
    </reaction>
</comment>
<keyword evidence="10" id="KW-0169">Cobalamin biosynthesis</keyword>
<comment type="caution">
    <text evidence="20">The sequence shown here is derived from an EMBL/GenBank/DDBJ whole genome shotgun (WGS) entry which is preliminary data.</text>
</comment>
<evidence type="ECO:0000256" key="14">
    <source>
        <dbReference type="ARBA" id="ARBA00022840"/>
    </source>
</evidence>
<dbReference type="InterPro" id="IPR003203">
    <property type="entry name" value="CobU/CobP"/>
</dbReference>
<evidence type="ECO:0000256" key="11">
    <source>
        <dbReference type="ARBA" id="ARBA00022679"/>
    </source>
</evidence>
<dbReference type="EMBL" id="MIEK01000048">
    <property type="protein sequence ID" value="OEH81380.1"/>
    <property type="molecule type" value="Genomic_DNA"/>
</dbReference>
<dbReference type="UniPathway" id="UPA00148">
    <property type="reaction ID" value="UER00236"/>
</dbReference>
<dbReference type="AlphaFoldDB" id="A0A1E5KU45"/>
<feature type="binding site" evidence="19">
    <location>
        <begin position="8"/>
        <end position="15"/>
    </location>
    <ligand>
        <name>GTP</name>
        <dbReference type="ChEBI" id="CHEBI:37565"/>
    </ligand>
</feature>
<dbReference type="EC" id="2.7.7.62" evidence="9"/>
<dbReference type="RefSeq" id="WP_069699638.1">
    <property type="nucleotide sequence ID" value="NZ_JAGGMA010000054.1"/>
</dbReference>
<sequence length="197" mass="22574">MAYTLVTGGAKSGKSSFSESLLESNTDVCYIATSVMNYKDSEMETRIERHQESRPKNWTTKEQFLGIDELIYENHGNYSGFLLDCVTIWNTNFFYYLMEVELEIPLAEIDQVFEAYSGEERRNIEERIFDEWKKIVNALAETGAPMIMVTNEVGSGVVPMTLLGRWFQDLLGKVNQFLAKEAETVYFVVCGIPQKIK</sequence>
<evidence type="ECO:0000256" key="19">
    <source>
        <dbReference type="PIRSR" id="PIRSR006135-2"/>
    </source>
</evidence>
<keyword evidence="21" id="KW-1185">Reference proteome</keyword>
<dbReference type="GO" id="GO:0009236">
    <property type="term" value="P:cobalamin biosynthetic process"/>
    <property type="evidence" value="ECO:0007669"/>
    <property type="project" value="UniProtKB-UniPathway"/>
</dbReference>
<dbReference type="GO" id="GO:0008820">
    <property type="term" value="F:cobinamide phosphate guanylyltransferase activity"/>
    <property type="evidence" value="ECO:0007669"/>
    <property type="project" value="UniProtKB-EC"/>
</dbReference>
<comment type="catalytic activity">
    <reaction evidence="1">
        <text>adenosylcob(III)inamide + ATP = adenosylcob(III)inamide phosphate + ADP + H(+)</text>
        <dbReference type="Rhea" id="RHEA:15769"/>
        <dbReference type="ChEBI" id="CHEBI:2480"/>
        <dbReference type="ChEBI" id="CHEBI:15378"/>
        <dbReference type="ChEBI" id="CHEBI:30616"/>
        <dbReference type="ChEBI" id="CHEBI:58502"/>
        <dbReference type="ChEBI" id="CHEBI:456216"/>
        <dbReference type="EC" id="2.7.1.156"/>
    </reaction>
</comment>
<accession>A0A1E5KU45</accession>
<protein>
    <recommendedName>
        <fullName evidence="16">Adenosylcobinamide kinase</fullName>
        <ecNumber evidence="8">2.7.1.156</ecNumber>
        <ecNumber evidence="9">2.7.7.62</ecNumber>
    </recommendedName>
    <alternativeName>
        <fullName evidence="17">Adenosylcobinamide-phosphate guanylyltransferase</fullName>
    </alternativeName>
</protein>
<keyword evidence="11" id="KW-0808">Transferase</keyword>
<evidence type="ECO:0000256" key="3">
    <source>
        <dbReference type="ARBA" id="ARBA00001522"/>
    </source>
</evidence>
<proteinExistence type="inferred from homology"/>